<dbReference type="EMBL" id="AFOY02000004">
    <property type="protein sequence ID" value="EXF96317.1"/>
    <property type="molecule type" value="Genomic_DNA"/>
</dbReference>
<feature type="domain" description="Nitrate/nitrite sensing protein" evidence="2">
    <location>
        <begin position="53"/>
        <end position="283"/>
    </location>
</feature>
<name>A0A010TGZ9_PSEFL</name>
<dbReference type="Pfam" id="PF08376">
    <property type="entry name" value="NIT"/>
    <property type="match status" value="1"/>
</dbReference>
<protein>
    <recommendedName>
        <fullName evidence="2">Nitrate/nitrite sensing protein domain-containing protein</fullName>
    </recommendedName>
</protein>
<keyword evidence="1" id="KW-0472">Membrane</keyword>
<dbReference type="Proteomes" id="UP000022611">
    <property type="component" value="Unassembled WGS sequence"/>
</dbReference>
<dbReference type="InterPro" id="IPR013587">
    <property type="entry name" value="Nitrate/nitrite_sensing"/>
</dbReference>
<feature type="transmembrane region" description="Helical" evidence="1">
    <location>
        <begin position="6"/>
        <end position="28"/>
    </location>
</feature>
<dbReference type="HOGENOM" id="CLU_085965_0_0_6"/>
<dbReference type="AlphaFoldDB" id="A0A010TGZ9"/>
<organism evidence="3 4">
    <name type="scientific">Pseudomonas fluorescens HK44</name>
    <dbReference type="NCBI Taxonomy" id="1042209"/>
    <lineage>
        <taxon>Bacteria</taxon>
        <taxon>Pseudomonadati</taxon>
        <taxon>Pseudomonadota</taxon>
        <taxon>Gammaproteobacteria</taxon>
        <taxon>Pseudomonadales</taxon>
        <taxon>Pseudomonadaceae</taxon>
        <taxon>Pseudomonas</taxon>
    </lineage>
</organism>
<evidence type="ECO:0000259" key="2">
    <source>
        <dbReference type="Pfam" id="PF08376"/>
    </source>
</evidence>
<evidence type="ECO:0000313" key="3">
    <source>
        <dbReference type="EMBL" id="EXF96317.1"/>
    </source>
</evidence>
<gene>
    <name evidence="3" type="ORF">HK44_021560</name>
</gene>
<keyword evidence="1" id="KW-1133">Transmembrane helix</keyword>
<comment type="caution">
    <text evidence="3">The sequence shown here is derived from an EMBL/GenBank/DDBJ whole genome shotgun (WGS) entry which is preliminary data.</text>
</comment>
<dbReference type="OrthoDB" id="9180266at2"/>
<reference evidence="3 4" key="1">
    <citation type="journal article" date="2011" name="J. Bacteriol.">
        <title>Draft genome sequence of the polycyclic aromatic hydrocarbon-degrading, genetically engineered bioluminescent bioreporter Pseudomonas fluorescens HK44.</title>
        <authorList>
            <person name="Chauhan A."/>
            <person name="Layton A.C."/>
            <person name="Williams D.E."/>
            <person name="Smartt A.E."/>
            <person name="Ripp S."/>
            <person name="Karpinets T.V."/>
            <person name="Brown S.D."/>
            <person name="Sayler G.S."/>
        </authorList>
    </citation>
    <scope>NUCLEOTIDE SEQUENCE [LARGE SCALE GENOMIC DNA]</scope>
    <source>
        <strain evidence="3 4">HK44</strain>
    </source>
</reference>
<dbReference type="eggNOG" id="COG0840">
    <property type="taxonomic scope" value="Bacteria"/>
</dbReference>
<sequence length="285" mass="32117">MNGLHELPLLLTAATALATLILLLFYGLHRRLQRQKRQHIQLNIRQLALLRALIAGFQRHRGLSNGVLCGDASLSQDLATARQGLDQHIRAIQAFDGTYRDAWSSLIDHWSRMREGRSSDRANNLAQHHLIIRNSIFLMEDVASEIDLTEGRAELGYLPCIWREVVQAAEWAGQARALGTGIAAAGQSSAEQRVRMRFLYQKIELLAGTAFATLQRHATDHPQANAFHLQHREQVVEDFLRCTKEKLLDQEQPVIAAKTYFQRATQAIDELLALVDVALAQLQPR</sequence>
<evidence type="ECO:0000256" key="1">
    <source>
        <dbReference type="SAM" id="Phobius"/>
    </source>
</evidence>
<evidence type="ECO:0000313" key="4">
    <source>
        <dbReference type="Proteomes" id="UP000022611"/>
    </source>
</evidence>
<proteinExistence type="predicted"/>
<keyword evidence="1" id="KW-0812">Transmembrane</keyword>
<accession>A0A010TGZ9</accession>
<dbReference type="PATRIC" id="fig|1042209.11.peg.842"/>
<dbReference type="RefSeq" id="WP_019689260.1">
    <property type="nucleotide sequence ID" value="NZ_AFOY02000004.1"/>
</dbReference>